<feature type="transmembrane region" description="Helical" evidence="2">
    <location>
        <begin position="1127"/>
        <end position="1152"/>
    </location>
</feature>
<feature type="transmembrane region" description="Helical" evidence="2">
    <location>
        <begin position="1321"/>
        <end position="1342"/>
    </location>
</feature>
<evidence type="ECO:0000313" key="4">
    <source>
        <dbReference type="EMBL" id="CAH0372548.1"/>
    </source>
</evidence>
<organism evidence="4 5">
    <name type="scientific">Pelagomonas calceolata</name>
    <dbReference type="NCBI Taxonomy" id="35677"/>
    <lineage>
        <taxon>Eukaryota</taxon>
        <taxon>Sar</taxon>
        <taxon>Stramenopiles</taxon>
        <taxon>Ochrophyta</taxon>
        <taxon>Pelagophyceae</taxon>
        <taxon>Pelagomonadales</taxon>
        <taxon>Pelagomonadaceae</taxon>
        <taxon>Pelagomonas</taxon>
    </lineage>
</organism>
<dbReference type="EMBL" id="CAKKNE010000003">
    <property type="protein sequence ID" value="CAH0372548.1"/>
    <property type="molecule type" value="Genomic_DNA"/>
</dbReference>
<evidence type="ECO:0000256" key="1">
    <source>
        <dbReference type="SAM" id="MobiDB-lite"/>
    </source>
</evidence>
<protein>
    <submittedName>
        <fullName evidence="4">Uncharacterized protein</fullName>
    </submittedName>
</protein>
<keyword evidence="2" id="KW-0812">Transmembrane</keyword>
<feature type="transmembrane region" description="Helical" evidence="2">
    <location>
        <begin position="975"/>
        <end position="995"/>
    </location>
</feature>
<feature type="transmembrane region" description="Helical" evidence="2">
    <location>
        <begin position="775"/>
        <end position="795"/>
    </location>
</feature>
<dbReference type="PANTHER" id="PTHR13132:SF29">
    <property type="entry name" value="ALPHA-(1,6)-FUCOSYLTRANSFERASE"/>
    <property type="match status" value="1"/>
</dbReference>
<dbReference type="Proteomes" id="UP000789595">
    <property type="component" value="Unassembled WGS sequence"/>
</dbReference>
<feature type="chain" id="PRO_5035262387" evidence="3">
    <location>
        <begin position="19"/>
        <end position="1475"/>
    </location>
</feature>
<dbReference type="Gene3D" id="3.40.50.11350">
    <property type="match status" value="1"/>
</dbReference>
<evidence type="ECO:0000256" key="3">
    <source>
        <dbReference type="SAM" id="SignalP"/>
    </source>
</evidence>
<keyword evidence="2" id="KW-1133">Transmembrane helix</keyword>
<feature type="region of interest" description="Disordered" evidence="1">
    <location>
        <begin position="619"/>
        <end position="641"/>
    </location>
</feature>
<keyword evidence="5" id="KW-1185">Reference proteome</keyword>
<feature type="transmembrane region" description="Helical" evidence="2">
    <location>
        <begin position="702"/>
        <end position="721"/>
    </location>
</feature>
<keyword evidence="2" id="KW-0472">Membrane</keyword>
<proteinExistence type="predicted"/>
<feature type="region of interest" description="Disordered" evidence="1">
    <location>
        <begin position="1344"/>
        <end position="1369"/>
    </location>
</feature>
<accession>A0A8J2SIA8</accession>
<dbReference type="GO" id="GO:0046921">
    <property type="term" value="F:alpha-(1-&gt;6)-fucosyltransferase activity"/>
    <property type="evidence" value="ECO:0007669"/>
    <property type="project" value="TreeGrafter"/>
</dbReference>
<reference evidence="4" key="1">
    <citation type="submission" date="2021-11" db="EMBL/GenBank/DDBJ databases">
        <authorList>
            <consortium name="Genoscope - CEA"/>
            <person name="William W."/>
        </authorList>
    </citation>
    <scope>NUCLEOTIDE SEQUENCE</scope>
</reference>
<feature type="transmembrane region" description="Helical" evidence="2">
    <location>
        <begin position="1087"/>
        <end position="1107"/>
    </location>
</feature>
<dbReference type="GO" id="GO:0006487">
    <property type="term" value="P:protein N-linked glycosylation"/>
    <property type="evidence" value="ECO:0007669"/>
    <property type="project" value="TreeGrafter"/>
</dbReference>
<gene>
    <name evidence="4" type="ORF">PECAL_3P25540</name>
</gene>
<feature type="transmembrane region" description="Helical" evidence="2">
    <location>
        <begin position="742"/>
        <end position="763"/>
    </location>
</feature>
<sequence length="1475" mass="160873">MKDLVLLLCWLYRGCADACFEHVVVAAAHYDRTNASLALRTRLLDAQAAAKARWLPAGLVVVVENDVVERSRIEVERRGLAYARNGGYPGHGFELGAWRWAMSEILPHRDVCADAVVYLVQDSMVMNAPPLAHPPANLTATRLFSFDGTKGLAGVPRSEDHWVPEAETAFARAGSDPALARSRSRRFPGAFGPNLVGTYAAWRGLLERGFFDMLAVRSKLDEQRSERIVGLFLAVVLGDEGSIGGDYLLVQRPSRVIRAKLPFVKTMAHKARSRDQLHRSLISAPKGGLDKPGANRLRCLEAWQANASRPTLTFVDDERSCGLGCRFLRLAAALVAALDAGRRLALSPSSRWHFGRHADYFEPLPLSDIRLTLPDRHPHHINEWTAPDDVPHEAVFTRASLDNFWHFYRVRRGRRCRHPCLDGLDQCEQAALAAVYLARPNRRLTEAAANVSMEPPYAAVHIRRGDKQRERKGPALSVSAYADALKRFPDLSRVWLMTEDPRVAEESQSMGWHLTEFSRTGKPEATTENIGAVALNSLVNLEVAVNASAFVGADDSTWFRFVLMLAMGRSGRKPRVSSLASGFWTKGGFGNCFWRPDACIAPIFARGDLSSVGIVTRGRGDPGMAAEPPPRTPRAPAPGEPPLTVTVGRAALPYGVSVGRLHASDVLPRLRFNAARAEREEGLAFAEAFGVGVSLHFKLGKLLLSLLIAAAALQLPILVYYARHGRFADARRARDARDEVRWQVSGALLARYSMAAVAAPAQLGETADARRRDLLLVSCFAALATALLGAGAAAARDFVRRDARALRSLSPAPEHYAVFLREVSDDATPASVRRAVERAVEDARVEHVAVHRELRPALEAALAVIAAEDAHARAPSPRRAARAAAARRRLAARARAPRGRAIAAFVVCESPRHARAAHAALARRAAALAPRRRRCFEKPNQLLGAPLRPSLAPAPSDVIWENLEVSPRERLARRVAVRVLTIAVIAAGLLVVYGVRRRAIRDFDVDDDFDAAAAPPAGNNATQPDILRNARNALEPYLTHAPSRKRHALFLLVVVVLINSLLRLLVRRGAMLGAHSTRTTEQSAALVAYWAAATANTMGVYALAAWGGRARTSAYDGARLTRWYADVGVYLLATLLWEALAPPAGALVRCLFRADARRELERVRAFFGRRRTLRESVTRENLFDERPVSADQNAPAWRRGLDQYVVAPLARFVAAPPWDPTTRGADMLRVFFVGAVFGAGQPLLPVLSAATLSVMLAHDKWALLRERRPPPRLGPHLARTAARLMPLAAPLHCLLALWTWSDSTYTGAALWIHCAPLPVSGATWPLLLALVGCVAAGVGPSVSSRSGCGRRPGDPHIGGSSWQEPHVEVPRRDSFERTASWTGWDVENVENADDEVAAALPWRAARRGWDAAGVDFAYDLWEGGYPDLLRTRRLVRRTAVLSSTAASSAAAALALLARESRTGPSGGGDSSNTVL</sequence>
<feature type="compositionally biased region" description="Pro residues" evidence="1">
    <location>
        <begin position="627"/>
        <end position="641"/>
    </location>
</feature>
<feature type="transmembrane region" description="Helical" evidence="2">
    <location>
        <begin position="1047"/>
        <end position="1066"/>
    </location>
</feature>
<comment type="caution">
    <text evidence="4">The sequence shown here is derived from an EMBL/GenBank/DDBJ whole genome shotgun (WGS) entry which is preliminary data.</text>
</comment>
<feature type="signal peptide" evidence="3">
    <location>
        <begin position="1"/>
        <end position="18"/>
    </location>
</feature>
<keyword evidence="3" id="KW-0732">Signal</keyword>
<dbReference type="PANTHER" id="PTHR13132">
    <property type="entry name" value="ALPHA- 1,6 -FUCOSYLTRANSFERASE"/>
    <property type="match status" value="1"/>
</dbReference>
<name>A0A8J2SIA8_9STRA</name>
<dbReference type="OrthoDB" id="10680053at2759"/>
<evidence type="ECO:0000256" key="2">
    <source>
        <dbReference type="SAM" id="Phobius"/>
    </source>
</evidence>
<evidence type="ECO:0000313" key="5">
    <source>
        <dbReference type="Proteomes" id="UP000789595"/>
    </source>
</evidence>